<reference evidence="1 2" key="1">
    <citation type="submission" date="2014-05" db="EMBL/GenBank/DDBJ databases">
        <title>Novel Listeriaceae from food processing environments.</title>
        <authorList>
            <person name="den Bakker H.C."/>
        </authorList>
    </citation>
    <scope>NUCLEOTIDE SEQUENCE [LARGE SCALE GENOMIC DNA]</scope>
    <source>
        <strain evidence="1 2">FSL A5-0281</strain>
    </source>
</reference>
<dbReference type="SUPFAM" id="SSF52540">
    <property type="entry name" value="P-loop containing nucleoside triphosphate hydrolases"/>
    <property type="match status" value="1"/>
</dbReference>
<evidence type="ECO:0000313" key="2">
    <source>
        <dbReference type="Proteomes" id="UP000029844"/>
    </source>
</evidence>
<dbReference type="AlphaFoldDB" id="A0A099VVP7"/>
<protein>
    <submittedName>
        <fullName evidence="1">DNA polymerase III subunit delta</fullName>
    </submittedName>
</protein>
<proteinExistence type="predicted"/>
<keyword evidence="2" id="KW-1185">Reference proteome</keyword>
<name>A0A099VVP7_9LIST</name>
<dbReference type="InterPro" id="IPR004622">
    <property type="entry name" value="DNA_pol_HolB"/>
</dbReference>
<dbReference type="Gene3D" id="3.40.50.300">
    <property type="entry name" value="P-loop containing nucleotide triphosphate hydrolases"/>
    <property type="match status" value="1"/>
</dbReference>
<evidence type="ECO:0000313" key="1">
    <source>
        <dbReference type="EMBL" id="KGL37589.1"/>
    </source>
</evidence>
<dbReference type="Pfam" id="PF13177">
    <property type="entry name" value="DNA_pol3_delta2"/>
    <property type="match status" value="1"/>
</dbReference>
<dbReference type="STRING" id="1552123.EP57_16300"/>
<comment type="caution">
    <text evidence="1">The sequence shown here is derived from an EMBL/GenBank/DDBJ whole genome shotgun (WGS) entry which is preliminary data.</text>
</comment>
<dbReference type="NCBIfam" id="TIGR00678">
    <property type="entry name" value="holB"/>
    <property type="match status" value="1"/>
</dbReference>
<dbReference type="GeneID" id="58718892"/>
<dbReference type="eggNOG" id="COG0470">
    <property type="taxonomic scope" value="Bacteria"/>
</dbReference>
<dbReference type="NCBIfam" id="NF005972">
    <property type="entry name" value="PRK08058.1"/>
    <property type="match status" value="1"/>
</dbReference>
<dbReference type="OrthoDB" id="9810148at2"/>
<dbReference type="PANTHER" id="PTHR11669">
    <property type="entry name" value="REPLICATION FACTOR C / DNA POLYMERASE III GAMMA-TAU SUBUNIT"/>
    <property type="match status" value="1"/>
</dbReference>
<dbReference type="GO" id="GO:0006261">
    <property type="term" value="P:DNA-templated DNA replication"/>
    <property type="evidence" value="ECO:0007669"/>
    <property type="project" value="TreeGrafter"/>
</dbReference>
<dbReference type="InterPro" id="IPR027417">
    <property type="entry name" value="P-loop_NTPase"/>
</dbReference>
<sequence length="330" mass="37483">MGRQADLLSMQPIAMQLFTKSITTDRLAHGYLLEGGRGTGKKRTAKWLAQTRFCLEKSDDELACGTCNNCLRIESDNHPDVHWLEPDGNSIKIDQVRELKQELAKRGMESDRKVLIIDSADKMTVQSANSLLKFIEEPDGGMLILFLTANPQQILPTIQSRLQPVSFRALPFDAFVNDLMAQGISEQKARVLASVAGNTEQALIWNEDEWFGEARNVTVKLYEGLHHQGVDPILLIQEAWMPVFKDKSQLHLGLELLILLYRDRLHLSLNEDYKPICMEQEQLLKQGILRKSLTDTTAEMECILDAKRKLDSNMNTQLLMEQLVLKIQGR</sequence>
<dbReference type="RefSeq" id="WP_036088343.1">
    <property type="nucleotide sequence ID" value="NZ_CBCSHQ010000009.1"/>
</dbReference>
<dbReference type="InterPro" id="IPR050238">
    <property type="entry name" value="DNA_Rep/Repair_Clamp_Loader"/>
</dbReference>
<dbReference type="GO" id="GO:0003887">
    <property type="term" value="F:DNA-directed DNA polymerase activity"/>
    <property type="evidence" value="ECO:0007669"/>
    <property type="project" value="InterPro"/>
</dbReference>
<dbReference type="EMBL" id="JNFA01000031">
    <property type="protein sequence ID" value="KGL37589.1"/>
    <property type="molecule type" value="Genomic_DNA"/>
</dbReference>
<organism evidence="1 2">
    <name type="scientific">Listeria booriae</name>
    <dbReference type="NCBI Taxonomy" id="1552123"/>
    <lineage>
        <taxon>Bacteria</taxon>
        <taxon>Bacillati</taxon>
        <taxon>Bacillota</taxon>
        <taxon>Bacilli</taxon>
        <taxon>Bacillales</taxon>
        <taxon>Listeriaceae</taxon>
        <taxon>Listeria</taxon>
    </lineage>
</organism>
<dbReference type="FunFam" id="3.40.50.300:FF:001255">
    <property type="entry name" value="DNA polymerase III subunit delta"/>
    <property type="match status" value="1"/>
</dbReference>
<dbReference type="Proteomes" id="UP000029844">
    <property type="component" value="Unassembled WGS sequence"/>
</dbReference>
<gene>
    <name evidence="1" type="ORF">EP57_16300</name>
</gene>
<dbReference type="PANTHER" id="PTHR11669:SF8">
    <property type="entry name" value="DNA POLYMERASE III SUBUNIT DELTA"/>
    <property type="match status" value="1"/>
</dbReference>
<accession>A0A099VVP7</accession>
<dbReference type="GO" id="GO:0008408">
    <property type="term" value="F:3'-5' exonuclease activity"/>
    <property type="evidence" value="ECO:0007669"/>
    <property type="project" value="InterPro"/>
</dbReference>